<feature type="region of interest" description="Disordered" evidence="1">
    <location>
        <begin position="218"/>
        <end position="272"/>
    </location>
</feature>
<evidence type="ECO:0008006" key="4">
    <source>
        <dbReference type="Google" id="ProtNLM"/>
    </source>
</evidence>
<feature type="compositionally biased region" description="Basic and acidic residues" evidence="1">
    <location>
        <begin position="218"/>
        <end position="227"/>
    </location>
</feature>
<keyword evidence="3" id="KW-1185">Reference proteome</keyword>
<protein>
    <recommendedName>
        <fullName evidence="4">RRM domain-containing protein</fullName>
    </recommendedName>
</protein>
<gene>
    <name evidence="2" type="ORF">CspeluHIS016_0503660</name>
</gene>
<comment type="caution">
    <text evidence="2">The sequence shown here is derived from an EMBL/GenBank/DDBJ whole genome shotgun (WGS) entry which is preliminary data.</text>
</comment>
<evidence type="ECO:0000313" key="3">
    <source>
        <dbReference type="Proteomes" id="UP001222932"/>
    </source>
</evidence>
<feature type="compositionally biased region" description="Basic and acidic residues" evidence="1">
    <location>
        <begin position="1"/>
        <end position="23"/>
    </location>
</feature>
<feature type="region of interest" description="Disordered" evidence="1">
    <location>
        <begin position="1"/>
        <end position="103"/>
    </location>
</feature>
<name>A0AAD3TWX3_9TREE</name>
<reference evidence="2" key="2">
    <citation type="submission" date="2023-06" db="EMBL/GenBank/DDBJ databases">
        <authorList>
            <person name="Kobayashi Y."/>
            <person name="Kayamori A."/>
            <person name="Aoki K."/>
            <person name="Shiwa Y."/>
            <person name="Fujita N."/>
            <person name="Sugita T."/>
            <person name="Iwasaki W."/>
            <person name="Tanaka N."/>
            <person name="Takashima M."/>
        </authorList>
    </citation>
    <scope>NUCLEOTIDE SEQUENCE</scope>
    <source>
        <strain evidence="2">HIS016</strain>
    </source>
</reference>
<dbReference type="CDD" id="cd00590">
    <property type="entry name" value="RRM_SF"/>
    <property type="match status" value="1"/>
</dbReference>
<dbReference type="AlphaFoldDB" id="A0AAD3TWX3"/>
<dbReference type="Proteomes" id="UP001222932">
    <property type="component" value="Unassembled WGS sequence"/>
</dbReference>
<feature type="compositionally biased region" description="Low complexity" evidence="1">
    <location>
        <begin position="29"/>
        <end position="47"/>
    </location>
</feature>
<feature type="compositionally biased region" description="Basic and acidic residues" evidence="1">
    <location>
        <begin position="51"/>
        <end position="64"/>
    </location>
</feature>
<evidence type="ECO:0000256" key="1">
    <source>
        <dbReference type="SAM" id="MobiDB-lite"/>
    </source>
</evidence>
<reference evidence="2" key="1">
    <citation type="journal article" date="2023" name="BMC Genomics">
        <title>Chromosome-level genome assemblies of Cutaneotrichosporon spp. (Trichosporonales, Basidiomycota) reveal imbalanced evolution between nucleotide sequences and chromosome synteny.</title>
        <authorList>
            <person name="Kobayashi Y."/>
            <person name="Kayamori A."/>
            <person name="Aoki K."/>
            <person name="Shiwa Y."/>
            <person name="Matsutani M."/>
            <person name="Fujita N."/>
            <person name="Sugita T."/>
            <person name="Iwasaki W."/>
            <person name="Tanaka N."/>
            <person name="Takashima M."/>
        </authorList>
    </citation>
    <scope>NUCLEOTIDE SEQUENCE</scope>
    <source>
        <strain evidence="2">HIS016</strain>
    </source>
</reference>
<proteinExistence type="predicted"/>
<sequence length="272" mass="29649">MSRAKPYDRRDRNPDAPWKHDLHNSNSLAARLDSGRGSSSSASPSLLNRIGSDRGKELLPDRSRGAMYGFDRPSPNAGVELLPSSSSTKSTRPSRARRGGDDAGRALAAKSIAAITQRVHDREALNIVGSARSCWVRVERLAKHTTAEDVKSAFAHHPIGTARVTSRASDPTVTVELEMPDREAAGMLVKEYDGVPADGETLRVGLVGERKDLGARLRRHVESERPARPAQPERSGKMYADQMADTPVITVPQTERTRSERAGSLASRMGRR</sequence>
<dbReference type="EMBL" id="BTCM01000005">
    <property type="protein sequence ID" value="GMK58334.1"/>
    <property type="molecule type" value="Genomic_DNA"/>
</dbReference>
<organism evidence="2 3">
    <name type="scientific">Cutaneotrichosporon spelunceum</name>
    <dbReference type="NCBI Taxonomy" id="1672016"/>
    <lineage>
        <taxon>Eukaryota</taxon>
        <taxon>Fungi</taxon>
        <taxon>Dikarya</taxon>
        <taxon>Basidiomycota</taxon>
        <taxon>Agaricomycotina</taxon>
        <taxon>Tremellomycetes</taxon>
        <taxon>Trichosporonales</taxon>
        <taxon>Trichosporonaceae</taxon>
        <taxon>Cutaneotrichosporon</taxon>
    </lineage>
</organism>
<accession>A0AAD3TWX3</accession>
<evidence type="ECO:0000313" key="2">
    <source>
        <dbReference type="EMBL" id="GMK58334.1"/>
    </source>
</evidence>